<accession>A0A485K310</accession>
<reference evidence="2" key="2">
    <citation type="submission" date="2019-06" db="EMBL/GenBank/DDBJ databases">
        <title>Genomics analysis of Aphanomyces spp. identifies a new class of oomycete effector associated with host adaptation.</title>
        <authorList>
            <person name="Gaulin E."/>
        </authorList>
    </citation>
    <scope>NUCLEOTIDE SEQUENCE</scope>
    <source>
        <strain evidence="2">CBS 578.67</strain>
    </source>
</reference>
<name>A0A485K310_9STRA</name>
<feature type="signal peptide" evidence="1">
    <location>
        <begin position="1"/>
        <end position="21"/>
    </location>
</feature>
<dbReference type="EMBL" id="VJMH01000035">
    <property type="protein sequence ID" value="KAF0720028.1"/>
    <property type="molecule type" value="Genomic_DNA"/>
</dbReference>
<dbReference type="OrthoDB" id="68072at2759"/>
<protein>
    <submittedName>
        <fullName evidence="3">Aste57867_607 protein</fullName>
    </submittedName>
</protein>
<keyword evidence="4" id="KW-1185">Reference proteome</keyword>
<reference evidence="3 4" key="1">
    <citation type="submission" date="2019-03" db="EMBL/GenBank/DDBJ databases">
        <authorList>
            <person name="Gaulin E."/>
            <person name="Dumas B."/>
        </authorList>
    </citation>
    <scope>NUCLEOTIDE SEQUENCE [LARGE SCALE GENOMIC DNA]</scope>
    <source>
        <strain evidence="3">CBS 568.67</strain>
    </source>
</reference>
<evidence type="ECO:0000313" key="2">
    <source>
        <dbReference type="EMBL" id="KAF0720028.1"/>
    </source>
</evidence>
<dbReference type="EMBL" id="CAADRA010000035">
    <property type="protein sequence ID" value="VFT77832.1"/>
    <property type="molecule type" value="Genomic_DNA"/>
</dbReference>
<organism evidence="3 4">
    <name type="scientific">Aphanomyces stellatus</name>
    <dbReference type="NCBI Taxonomy" id="120398"/>
    <lineage>
        <taxon>Eukaryota</taxon>
        <taxon>Sar</taxon>
        <taxon>Stramenopiles</taxon>
        <taxon>Oomycota</taxon>
        <taxon>Saprolegniomycetes</taxon>
        <taxon>Saprolegniales</taxon>
        <taxon>Verrucalvaceae</taxon>
        <taxon>Aphanomyces</taxon>
    </lineage>
</organism>
<feature type="chain" id="PRO_5036355333" evidence="1">
    <location>
        <begin position="22"/>
        <end position="328"/>
    </location>
</feature>
<evidence type="ECO:0000313" key="4">
    <source>
        <dbReference type="Proteomes" id="UP000332933"/>
    </source>
</evidence>
<gene>
    <name evidence="3" type="primary">Aste57867_607</name>
    <name evidence="2" type="ORF">As57867_000606</name>
    <name evidence="3" type="ORF">ASTE57867_607</name>
</gene>
<keyword evidence="1" id="KW-0732">Signal</keyword>
<dbReference type="AlphaFoldDB" id="A0A485K310"/>
<dbReference type="Proteomes" id="UP000332933">
    <property type="component" value="Unassembled WGS sequence"/>
</dbReference>
<sequence length="328" mass="36684">MPRFIVSVLLSLIGAATLVDATPVASVGLPQRVVLELSDARFASIDDSFRVQLALSSSDSIPLRIWLESKQTKVQWASLVTDIKHHSSRDANYVLPVEAIVACLKQGLSALTSAENIEANGCHVTLKESDTMVSKLVLTMKAFSQLSAVYEFKLEPVIIEKIDALETKIRDLQDQVPLALNELEIKIQESSLKLNGPTYLSLKSTSVTEVEKCFTWEIHSKETNNQIKLLADKNMILFQIPGIYIIQVRGITQSCDTLSAIQQNQLRLLIDKTKTWLSFPSFYDGTKCVSQLTYTINAINTTMIQVFSVQQWQSVHPDTTMTIMYLEK</sequence>
<evidence type="ECO:0000313" key="3">
    <source>
        <dbReference type="EMBL" id="VFT77832.1"/>
    </source>
</evidence>
<proteinExistence type="predicted"/>
<evidence type="ECO:0000256" key="1">
    <source>
        <dbReference type="SAM" id="SignalP"/>
    </source>
</evidence>